<evidence type="ECO:0000313" key="11">
    <source>
        <dbReference type="EMBL" id="KAK2817494.1"/>
    </source>
</evidence>
<feature type="domain" description="Ig-like" evidence="10">
    <location>
        <begin position="14"/>
        <end position="112"/>
    </location>
</feature>
<dbReference type="Proteomes" id="UP001187415">
    <property type="component" value="Unassembled WGS sequence"/>
</dbReference>
<dbReference type="SUPFAM" id="SSF48726">
    <property type="entry name" value="Immunoglobulin"/>
    <property type="match status" value="2"/>
</dbReference>
<keyword evidence="5" id="KW-0325">Glycoprotein</keyword>
<dbReference type="InterPro" id="IPR013783">
    <property type="entry name" value="Ig-like_fold"/>
</dbReference>
<evidence type="ECO:0000256" key="9">
    <source>
        <dbReference type="SAM" id="SignalP"/>
    </source>
</evidence>
<accession>A0AA88J2B6</accession>
<dbReference type="PROSITE" id="PS50835">
    <property type="entry name" value="IG_LIKE"/>
    <property type="match status" value="2"/>
</dbReference>
<evidence type="ECO:0000256" key="3">
    <source>
        <dbReference type="ARBA" id="ARBA00023136"/>
    </source>
</evidence>
<organism evidence="11 12">
    <name type="scientific">Channa striata</name>
    <name type="common">Snakehead murrel</name>
    <name type="synonym">Ophicephalus striatus</name>
    <dbReference type="NCBI Taxonomy" id="64152"/>
    <lineage>
        <taxon>Eukaryota</taxon>
        <taxon>Metazoa</taxon>
        <taxon>Chordata</taxon>
        <taxon>Craniata</taxon>
        <taxon>Vertebrata</taxon>
        <taxon>Euteleostomi</taxon>
        <taxon>Actinopterygii</taxon>
        <taxon>Neopterygii</taxon>
        <taxon>Teleostei</taxon>
        <taxon>Neoteleostei</taxon>
        <taxon>Acanthomorphata</taxon>
        <taxon>Anabantaria</taxon>
        <taxon>Anabantiformes</taxon>
        <taxon>Channoidei</taxon>
        <taxon>Channidae</taxon>
        <taxon>Channa</taxon>
    </lineage>
</organism>
<dbReference type="InterPro" id="IPR050504">
    <property type="entry name" value="IgSF_BTN/MOG"/>
</dbReference>
<keyword evidence="4" id="KW-1015">Disulfide bond</keyword>
<keyword evidence="6" id="KW-0393">Immunoglobulin domain</keyword>
<keyword evidence="12" id="KW-1185">Reference proteome</keyword>
<dbReference type="FunFam" id="2.60.40.10:FF:000142">
    <property type="entry name" value="V-set domain-containing T-cell activation inhibitor 1"/>
    <property type="match status" value="2"/>
</dbReference>
<name>A0AA88J2B6_CHASR</name>
<evidence type="ECO:0000256" key="5">
    <source>
        <dbReference type="ARBA" id="ARBA00023180"/>
    </source>
</evidence>
<dbReference type="SMART" id="SM00408">
    <property type="entry name" value="IGc2"/>
    <property type="match status" value="2"/>
</dbReference>
<feature type="compositionally biased region" description="Polar residues" evidence="7">
    <location>
        <begin position="268"/>
        <end position="281"/>
    </location>
</feature>
<dbReference type="GO" id="GO:0009897">
    <property type="term" value="C:external side of plasma membrane"/>
    <property type="evidence" value="ECO:0007669"/>
    <property type="project" value="TreeGrafter"/>
</dbReference>
<dbReference type="InterPro" id="IPR007110">
    <property type="entry name" value="Ig-like_dom"/>
</dbReference>
<feature type="region of interest" description="Disordered" evidence="7">
    <location>
        <begin position="131"/>
        <end position="157"/>
    </location>
</feature>
<proteinExistence type="predicted"/>
<feature type="chain" id="PRO_5041639432" description="Ig-like domain-containing protein" evidence="9">
    <location>
        <begin position="21"/>
        <end position="363"/>
    </location>
</feature>
<feature type="region of interest" description="Disordered" evidence="7">
    <location>
        <begin position="268"/>
        <end position="287"/>
    </location>
</feature>
<feature type="signal peptide" evidence="9">
    <location>
        <begin position="1"/>
        <end position="20"/>
    </location>
</feature>
<dbReference type="GO" id="GO:0001817">
    <property type="term" value="P:regulation of cytokine production"/>
    <property type="evidence" value="ECO:0007669"/>
    <property type="project" value="TreeGrafter"/>
</dbReference>
<dbReference type="SMART" id="SM00409">
    <property type="entry name" value="IG"/>
    <property type="match status" value="2"/>
</dbReference>
<evidence type="ECO:0000313" key="12">
    <source>
        <dbReference type="Proteomes" id="UP001187415"/>
    </source>
</evidence>
<sequence length="363" mass="40514">MSLKLLVCLSLSLFAVAAVANPKIEAEEGENVSLRCLMDPPVDVSDSTVEWSKDGRANIVHLYIDGRDRAGDQKKAFTNRTVLFHEGLTRGNVTLQLSHVKLSDNGTYRCHIVRWKTYCYTVLEVVKKGQLSRSQRNDSSTTRPSLDEVPKPDDPAAVPKIEAEEGENVSLGCLMDPPMDVSDSTVEWSKDSRANIVHLYIDGRDRAGDQKKAFTNRTVLFHEGLTRGNVTLQLSHVKLSDNGTYRCHIVRWKTYCYTVLEVVKKGQLSRSQRNDSSTTRPSLDEVPKPDDPVSGIFCVVLLAVIGTICGTVWFYRKVQGRRGRRTEVTANGAEMQNLRSVGRDAESGSGNDQPEEQTERRTD</sequence>
<reference evidence="11" key="1">
    <citation type="submission" date="2023-07" db="EMBL/GenBank/DDBJ databases">
        <title>Chromosome-level Genome Assembly of Striped Snakehead (Channa striata).</title>
        <authorList>
            <person name="Liu H."/>
        </authorList>
    </citation>
    <scope>NUCLEOTIDE SEQUENCE</scope>
    <source>
        <strain evidence="11">Gz</strain>
        <tissue evidence="11">Muscle</tissue>
    </source>
</reference>
<comment type="subcellular location">
    <subcellularLocation>
        <location evidence="1">Membrane</location>
    </subcellularLocation>
</comment>
<keyword evidence="3 8" id="KW-0472">Membrane</keyword>
<evidence type="ECO:0000259" key="10">
    <source>
        <dbReference type="PROSITE" id="PS50835"/>
    </source>
</evidence>
<dbReference type="Pfam" id="PF07686">
    <property type="entry name" value="V-set"/>
    <property type="match status" value="2"/>
</dbReference>
<evidence type="ECO:0000256" key="1">
    <source>
        <dbReference type="ARBA" id="ARBA00004370"/>
    </source>
</evidence>
<evidence type="ECO:0000256" key="4">
    <source>
        <dbReference type="ARBA" id="ARBA00023157"/>
    </source>
</evidence>
<dbReference type="GO" id="GO:0050852">
    <property type="term" value="P:T cell receptor signaling pathway"/>
    <property type="evidence" value="ECO:0007669"/>
    <property type="project" value="TreeGrafter"/>
</dbReference>
<feature type="domain" description="Ig-like" evidence="10">
    <location>
        <begin position="144"/>
        <end position="249"/>
    </location>
</feature>
<evidence type="ECO:0000256" key="6">
    <source>
        <dbReference type="ARBA" id="ARBA00023319"/>
    </source>
</evidence>
<dbReference type="PANTHER" id="PTHR24100">
    <property type="entry name" value="BUTYROPHILIN"/>
    <property type="match status" value="1"/>
</dbReference>
<feature type="transmembrane region" description="Helical" evidence="8">
    <location>
        <begin position="293"/>
        <end position="315"/>
    </location>
</feature>
<dbReference type="AlphaFoldDB" id="A0AA88J2B6"/>
<gene>
    <name evidence="11" type="ORF">Q5P01_025685</name>
</gene>
<evidence type="ECO:0000256" key="8">
    <source>
        <dbReference type="SAM" id="Phobius"/>
    </source>
</evidence>
<comment type="caution">
    <text evidence="11">The sequence shown here is derived from an EMBL/GenBank/DDBJ whole genome shotgun (WGS) entry which is preliminary data.</text>
</comment>
<dbReference type="EMBL" id="JAUPFM010000021">
    <property type="protein sequence ID" value="KAK2817494.1"/>
    <property type="molecule type" value="Genomic_DNA"/>
</dbReference>
<protein>
    <recommendedName>
        <fullName evidence="10">Ig-like domain-containing protein</fullName>
    </recommendedName>
</protein>
<dbReference type="GO" id="GO:1903037">
    <property type="term" value="P:regulation of leukocyte cell-cell adhesion"/>
    <property type="evidence" value="ECO:0007669"/>
    <property type="project" value="UniProtKB-ARBA"/>
</dbReference>
<dbReference type="PANTHER" id="PTHR24100:SF151">
    <property type="entry name" value="ICOS LIGAND"/>
    <property type="match status" value="1"/>
</dbReference>
<dbReference type="InterPro" id="IPR003599">
    <property type="entry name" value="Ig_sub"/>
</dbReference>
<keyword evidence="2 9" id="KW-0732">Signal</keyword>
<dbReference type="GO" id="GO:0005102">
    <property type="term" value="F:signaling receptor binding"/>
    <property type="evidence" value="ECO:0007669"/>
    <property type="project" value="TreeGrafter"/>
</dbReference>
<dbReference type="GO" id="GO:0050863">
    <property type="term" value="P:regulation of T cell activation"/>
    <property type="evidence" value="ECO:0007669"/>
    <property type="project" value="UniProtKB-ARBA"/>
</dbReference>
<evidence type="ECO:0000256" key="2">
    <source>
        <dbReference type="ARBA" id="ARBA00022729"/>
    </source>
</evidence>
<dbReference type="InterPro" id="IPR013106">
    <property type="entry name" value="Ig_V-set"/>
</dbReference>
<feature type="compositionally biased region" description="Polar residues" evidence="7">
    <location>
        <begin position="131"/>
        <end position="144"/>
    </location>
</feature>
<feature type="region of interest" description="Disordered" evidence="7">
    <location>
        <begin position="325"/>
        <end position="363"/>
    </location>
</feature>
<evidence type="ECO:0000256" key="7">
    <source>
        <dbReference type="SAM" id="MobiDB-lite"/>
    </source>
</evidence>
<dbReference type="InterPro" id="IPR003598">
    <property type="entry name" value="Ig_sub2"/>
</dbReference>
<keyword evidence="8" id="KW-1133">Transmembrane helix</keyword>
<dbReference type="Gene3D" id="2.60.40.10">
    <property type="entry name" value="Immunoglobulins"/>
    <property type="match status" value="2"/>
</dbReference>
<dbReference type="InterPro" id="IPR036179">
    <property type="entry name" value="Ig-like_dom_sf"/>
</dbReference>
<feature type="compositionally biased region" description="Basic and acidic residues" evidence="7">
    <location>
        <begin position="145"/>
        <end position="154"/>
    </location>
</feature>
<keyword evidence="8" id="KW-0812">Transmembrane</keyword>